<evidence type="ECO:0000256" key="2">
    <source>
        <dbReference type="ARBA" id="ARBA00006161"/>
    </source>
</evidence>
<evidence type="ECO:0000256" key="1">
    <source>
        <dbReference type="ARBA" id="ARBA00004496"/>
    </source>
</evidence>
<keyword evidence="4" id="KW-0051">Antiviral defense</keyword>
<dbReference type="InterPro" id="IPR023101">
    <property type="entry name" value="AF1862-like_dom_sf"/>
</dbReference>
<organism evidence="6 7">
    <name type="scientific">Caldifermentibacillus hisashii</name>
    <dbReference type="NCBI Taxonomy" id="996558"/>
    <lineage>
        <taxon>Bacteria</taxon>
        <taxon>Bacillati</taxon>
        <taxon>Bacillota</taxon>
        <taxon>Bacilli</taxon>
        <taxon>Bacillales</taxon>
        <taxon>Bacillaceae</taxon>
        <taxon>Caldifermentibacillus</taxon>
    </lineage>
</organism>
<evidence type="ECO:0000313" key="6">
    <source>
        <dbReference type="EMBL" id="MEL3958599.1"/>
    </source>
</evidence>
<evidence type="ECO:0000256" key="4">
    <source>
        <dbReference type="ARBA" id="ARBA00023118"/>
    </source>
</evidence>
<reference evidence="6 7" key="1">
    <citation type="submission" date="2024-03" db="EMBL/GenBank/DDBJ databases">
        <title>Bacilli Hybrid Assemblies.</title>
        <authorList>
            <person name="Kovac J."/>
        </authorList>
    </citation>
    <scope>NUCLEOTIDE SEQUENCE [LARGE SCALE GENOMIC DNA]</scope>
    <source>
        <strain evidence="6 7">FSL M8-0022</strain>
    </source>
</reference>
<comment type="caution">
    <text evidence="6">The sequence shown here is derived from an EMBL/GenBank/DDBJ whole genome shotgun (WGS) entry which is preliminary data.</text>
</comment>
<dbReference type="InterPro" id="IPR010160">
    <property type="entry name" value="CRISPR-assoc_prot_Cmr5"/>
</dbReference>
<dbReference type="Gene3D" id="1.10.520.30">
    <property type="entry name" value="AF1862-like domain"/>
    <property type="match status" value="1"/>
</dbReference>
<evidence type="ECO:0000256" key="3">
    <source>
        <dbReference type="ARBA" id="ARBA00022490"/>
    </source>
</evidence>
<sequence length="129" mass="15183">MTLENHRVKIENGRADYAYNIVANTIQKNSPEKNSEYRSYIKKLPSIIQVNGLGQALAFCFSKGGEYKRIYDQIYGWLKINNKEYFPNENEEFVKAVINMDSKEYRVITMEVLALLNWMRRFVDGMVKK</sequence>
<gene>
    <name evidence="6" type="primary">cmr5</name>
    <name evidence="6" type="ORF">NST17_15665</name>
</gene>
<comment type="similarity">
    <text evidence="2">Belongs to the CRISPR system Cmr5 family.</text>
</comment>
<dbReference type="EMBL" id="JBBYAK010000001">
    <property type="protein sequence ID" value="MEL3958599.1"/>
    <property type="molecule type" value="Genomic_DNA"/>
</dbReference>
<protein>
    <recommendedName>
        <fullName evidence="5">CRISPR type III-B/RAMP module-associated protein Cmr5</fullName>
    </recommendedName>
</protein>
<dbReference type="Pfam" id="PF09701">
    <property type="entry name" value="Cas_Cmr5"/>
    <property type="match status" value="1"/>
</dbReference>
<dbReference type="SUPFAM" id="SSF158568">
    <property type="entry name" value="AF1862-like"/>
    <property type="match status" value="1"/>
</dbReference>
<dbReference type="Proteomes" id="UP001459714">
    <property type="component" value="Unassembled WGS sequence"/>
</dbReference>
<name>A0ABU9K0D6_9BACI</name>
<keyword evidence="7" id="KW-1185">Reference proteome</keyword>
<keyword evidence="3" id="KW-0963">Cytoplasm</keyword>
<proteinExistence type="inferred from homology"/>
<comment type="subcellular location">
    <subcellularLocation>
        <location evidence="1">Cytoplasm</location>
    </subcellularLocation>
</comment>
<dbReference type="CDD" id="cd09749">
    <property type="entry name" value="Cmr5_III-B"/>
    <property type="match status" value="1"/>
</dbReference>
<accession>A0ABU9K0D6</accession>
<evidence type="ECO:0000313" key="7">
    <source>
        <dbReference type="Proteomes" id="UP001459714"/>
    </source>
</evidence>
<dbReference type="RefSeq" id="WP_095142580.1">
    <property type="nucleotide sequence ID" value="NZ_CP163263.1"/>
</dbReference>
<dbReference type="NCBIfam" id="TIGR01881">
    <property type="entry name" value="cas_Cmr5"/>
    <property type="match status" value="1"/>
</dbReference>
<evidence type="ECO:0000256" key="5">
    <source>
        <dbReference type="ARBA" id="ARBA00030001"/>
    </source>
</evidence>